<proteinExistence type="predicted"/>
<evidence type="ECO:0000313" key="1">
    <source>
        <dbReference type="EMBL" id="JAD99693.1"/>
    </source>
</evidence>
<accession>A0A0A9EL26</accession>
<name>A0A0A9EL26_ARUDO</name>
<reference evidence="1" key="2">
    <citation type="journal article" date="2015" name="Data Brief">
        <title>Shoot transcriptome of the giant reed, Arundo donax.</title>
        <authorList>
            <person name="Barrero R.A."/>
            <person name="Guerrero F.D."/>
            <person name="Moolhuijzen P."/>
            <person name="Goolsby J.A."/>
            <person name="Tidwell J."/>
            <person name="Bellgard S.E."/>
            <person name="Bellgard M.I."/>
        </authorList>
    </citation>
    <scope>NUCLEOTIDE SEQUENCE</scope>
    <source>
        <tissue evidence="1">Shoot tissue taken approximately 20 cm above the soil surface</tissue>
    </source>
</reference>
<reference evidence="1" key="1">
    <citation type="submission" date="2014-09" db="EMBL/GenBank/DDBJ databases">
        <authorList>
            <person name="Magalhaes I.L.F."/>
            <person name="Oliveira U."/>
            <person name="Santos F.R."/>
            <person name="Vidigal T.H.D.A."/>
            <person name="Brescovit A.D."/>
            <person name="Santos A.J."/>
        </authorList>
    </citation>
    <scope>NUCLEOTIDE SEQUENCE</scope>
    <source>
        <tissue evidence="1">Shoot tissue taken approximately 20 cm above the soil surface</tissue>
    </source>
</reference>
<protein>
    <submittedName>
        <fullName evidence="1">Uncharacterized protein</fullName>
    </submittedName>
</protein>
<dbReference type="AlphaFoldDB" id="A0A0A9EL26"/>
<organism evidence="1">
    <name type="scientific">Arundo donax</name>
    <name type="common">Giant reed</name>
    <name type="synonym">Donax arundinaceus</name>
    <dbReference type="NCBI Taxonomy" id="35708"/>
    <lineage>
        <taxon>Eukaryota</taxon>
        <taxon>Viridiplantae</taxon>
        <taxon>Streptophyta</taxon>
        <taxon>Embryophyta</taxon>
        <taxon>Tracheophyta</taxon>
        <taxon>Spermatophyta</taxon>
        <taxon>Magnoliopsida</taxon>
        <taxon>Liliopsida</taxon>
        <taxon>Poales</taxon>
        <taxon>Poaceae</taxon>
        <taxon>PACMAD clade</taxon>
        <taxon>Arundinoideae</taxon>
        <taxon>Arundineae</taxon>
        <taxon>Arundo</taxon>
    </lineage>
</organism>
<dbReference type="EMBL" id="GBRH01198202">
    <property type="protein sequence ID" value="JAD99693.1"/>
    <property type="molecule type" value="Transcribed_RNA"/>
</dbReference>
<sequence>MFGFLAHSCLALAKGPLPGLNLGKVDKGLLSREGQIVSSPLARFALLNLAF</sequence>